<evidence type="ECO:0000313" key="1">
    <source>
        <dbReference type="EMBL" id="QWQ36445.1"/>
    </source>
</evidence>
<name>A0A975S5Z6_9MICC</name>
<sequence>MDQYVVVIETGYKVAAATHKVTATDPMPPVEANRLFLELLEGMHADLLPAKADTTMLEVSPTEFVRIHRLMGGVVVLDRVTLARVH</sequence>
<evidence type="ECO:0000313" key="2">
    <source>
        <dbReference type="Proteomes" id="UP000680588"/>
    </source>
</evidence>
<dbReference type="KEGG" id="asun:KG104_00985"/>
<dbReference type="RefSeq" id="WP_104053627.1">
    <property type="nucleotide sequence ID" value="NZ_CP076456.1"/>
</dbReference>
<dbReference type="Proteomes" id="UP000680588">
    <property type="component" value="Chromosome"/>
</dbReference>
<gene>
    <name evidence="1" type="ORF">KG104_00985</name>
</gene>
<reference evidence="1" key="1">
    <citation type="submission" date="2021-06" db="EMBL/GenBank/DDBJ databases">
        <title>Novel species in genus Arthrobacter.</title>
        <authorList>
            <person name="Zhang G."/>
        </authorList>
    </citation>
    <scope>NUCLEOTIDE SEQUENCE</scope>
    <source>
        <strain evidence="1">Zg-ZUI122</strain>
    </source>
</reference>
<dbReference type="EMBL" id="CP076456">
    <property type="protein sequence ID" value="QWQ36445.1"/>
    <property type="molecule type" value="Genomic_DNA"/>
</dbReference>
<protein>
    <submittedName>
        <fullName evidence="1">Uncharacterized protein</fullName>
    </submittedName>
</protein>
<dbReference type="AlphaFoldDB" id="A0A975S5Z6"/>
<accession>A0A975S5Z6</accession>
<proteinExistence type="predicted"/>
<keyword evidence="2" id="KW-1185">Reference proteome</keyword>
<organism evidence="1 2">
    <name type="scientific">Arthrobacter sunyaminii</name>
    <dbReference type="NCBI Taxonomy" id="2816859"/>
    <lineage>
        <taxon>Bacteria</taxon>
        <taxon>Bacillati</taxon>
        <taxon>Actinomycetota</taxon>
        <taxon>Actinomycetes</taxon>
        <taxon>Micrococcales</taxon>
        <taxon>Micrococcaceae</taxon>
        <taxon>Arthrobacter</taxon>
    </lineage>
</organism>